<name>A0A9D1E315_9BACT</name>
<sequence length="80" mass="9338">MKNYYVGIDMGTNSVGWAATDCEYHLLKARGQDLWGSYLFDEAEGAQKRRSFRTARRCTARTRQRLLLLQSLFQEEMAKK</sequence>
<dbReference type="GO" id="GO:0003676">
    <property type="term" value="F:nucleic acid binding"/>
    <property type="evidence" value="ECO:0007669"/>
    <property type="project" value="InterPro"/>
</dbReference>
<dbReference type="InterPro" id="IPR032239">
    <property type="entry name" value="Cas9-BH"/>
</dbReference>
<dbReference type="Proteomes" id="UP000824200">
    <property type="component" value="Unassembled WGS sequence"/>
</dbReference>
<evidence type="ECO:0000313" key="2">
    <source>
        <dbReference type="EMBL" id="HIR65593.1"/>
    </source>
</evidence>
<dbReference type="Pfam" id="PF16593">
    <property type="entry name" value="Cas9-BH"/>
    <property type="match status" value="1"/>
</dbReference>
<dbReference type="InterPro" id="IPR036397">
    <property type="entry name" value="RNaseH_sf"/>
</dbReference>
<gene>
    <name evidence="2" type="ORF">IAC95_01730</name>
</gene>
<feature type="non-terminal residue" evidence="2">
    <location>
        <position position="80"/>
    </location>
</feature>
<protein>
    <recommendedName>
        <fullName evidence="1">CRISPR-associated endonuclease Cas9 bridge helix domain-containing protein</fullName>
    </recommendedName>
</protein>
<evidence type="ECO:0000259" key="1">
    <source>
        <dbReference type="Pfam" id="PF16593"/>
    </source>
</evidence>
<dbReference type="Gene3D" id="3.30.420.10">
    <property type="entry name" value="Ribonuclease H-like superfamily/Ribonuclease H"/>
    <property type="match status" value="1"/>
</dbReference>
<dbReference type="AlphaFoldDB" id="A0A9D1E315"/>
<evidence type="ECO:0000313" key="3">
    <source>
        <dbReference type="Proteomes" id="UP000824200"/>
    </source>
</evidence>
<organism evidence="2 3">
    <name type="scientific">Candidatus Fimimonas gallinarum</name>
    <dbReference type="NCBI Taxonomy" id="2840821"/>
    <lineage>
        <taxon>Bacteria</taxon>
        <taxon>Pseudomonadati</taxon>
        <taxon>Myxococcota</taxon>
        <taxon>Myxococcia</taxon>
        <taxon>Myxococcales</taxon>
        <taxon>Cystobacterineae</taxon>
        <taxon>Myxococcaceae</taxon>
        <taxon>Myxococcaceae incertae sedis</taxon>
        <taxon>Candidatus Fimimonas</taxon>
    </lineage>
</organism>
<comment type="caution">
    <text evidence="2">The sequence shown here is derived from an EMBL/GenBank/DDBJ whole genome shotgun (WGS) entry which is preliminary data.</text>
</comment>
<reference evidence="2" key="1">
    <citation type="submission" date="2020-10" db="EMBL/GenBank/DDBJ databases">
        <authorList>
            <person name="Gilroy R."/>
        </authorList>
    </citation>
    <scope>NUCLEOTIDE SEQUENCE</scope>
    <source>
        <strain evidence="2">CHK121-14286</strain>
    </source>
</reference>
<proteinExistence type="predicted"/>
<reference evidence="2" key="2">
    <citation type="journal article" date="2021" name="PeerJ">
        <title>Extensive microbial diversity within the chicken gut microbiome revealed by metagenomics and culture.</title>
        <authorList>
            <person name="Gilroy R."/>
            <person name="Ravi A."/>
            <person name="Getino M."/>
            <person name="Pursley I."/>
            <person name="Horton D.L."/>
            <person name="Alikhan N.F."/>
            <person name="Baker D."/>
            <person name="Gharbi K."/>
            <person name="Hall N."/>
            <person name="Watson M."/>
            <person name="Adriaenssens E.M."/>
            <person name="Foster-Nyarko E."/>
            <person name="Jarju S."/>
            <person name="Secka A."/>
            <person name="Antonio M."/>
            <person name="Oren A."/>
            <person name="Chaudhuri R.R."/>
            <person name="La Ragione R."/>
            <person name="Hildebrand F."/>
            <person name="Pallen M.J."/>
        </authorList>
    </citation>
    <scope>NUCLEOTIDE SEQUENCE</scope>
    <source>
        <strain evidence="2">CHK121-14286</strain>
    </source>
</reference>
<feature type="domain" description="CRISPR-associated endonuclease Cas9 bridge helix" evidence="1">
    <location>
        <begin position="49"/>
        <end position="79"/>
    </location>
</feature>
<dbReference type="EMBL" id="DVHL01000016">
    <property type="protein sequence ID" value="HIR65593.1"/>
    <property type="molecule type" value="Genomic_DNA"/>
</dbReference>
<accession>A0A9D1E315</accession>